<sequence>MGITTVAGVAVQAQHRASCHCGTVELLLDLPEGLVDPRRCDCSMCRRRGAIAASVAEDGLHIVRGQAHLRLYQFNTHVAEHYFCDVCGIYTHHRRRSNPDQYGYNVACLEGIDPFALGTVPVSDGVNHPADRTG</sequence>
<dbReference type="PANTHER" id="PTHR28620:SF1">
    <property type="entry name" value="CENP-V_GFA DOMAIN-CONTAINING PROTEIN"/>
    <property type="match status" value="1"/>
</dbReference>
<evidence type="ECO:0000256" key="3">
    <source>
        <dbReference type="ARBA" id="ARBA00022833"/>
    </source>
</evidence>
<organism evidence="5 6">
    <name type="scientific">Stenotrophomonas indicatrix</name>
    <dbReference type="NCBI Taxonomy" id="2045451"/>
    <lineage>
        <taxon>Bacteria</taxon>
        <taxon>Pseudomonadati</taxon>
        <taxon>Pseudomonadota</taxon>
        <taxon>Gammaproteobacteria</taxon>
        <taxon>Lysobacterales</taxon>
        <taxon>Lysobacteraceae</taxon>
        <taxon>Stenotrophomonas</taxon>
    </lineage>
</organism>
<dbReference type="PROSITE" id="PS51891">
    <property type="entry name" value="CENP_V_GFA"/>
    <property type="match status" value="1"/>
</dbReference>
<dbReference type="SUPFAM" id="SSF51316">
    <property type="entry name" value="Mss4-like"/>
    <property type="match status" value="1"/>
</dbReference>
<keyword evidence="2" id="KW-0479">Metal-binding</keyword>
<dbReference type="InterPro" id="IPR006913">
    <property type="entry name" value="CENP-V/GFA"/>
</dbReference>
<evidence type="ECO:0000256" key="2">
    <source>
        <dbReference type="ARBA" id="ARBA00022723"/>
    </source>
</evidence>
<dbReference type="Gene3D" id="2.170.150.70">
    <property type="match status" value="1"/>
</dbReference>
<proteinExistence type="inferred from homology"/>
<keyword evidence="3" id="KW-0862">Zinc</keyword>
<reference evidence="6" key="1">
    <citation type="submission" date="2016-10" db="EMBL/GenBank/DDBJ databases">
        <authorList>
            <person name="Varghese N."/>
        </authorList>
    </citation>
    <scope>NUCLEOTIDE SEQUENCE [LARGE SCALE GENOMIC DNA]</scope>
    <source>
        <strain evidence="6">92MFCol6.1</strain>
    </source>
</reference>
<dbReference type="RefSeq" id="WP_080150838.1">
    <property type="nucleotide sequence ID" value="NZ_FWEU01000008.1"/>
</dbReference>
<dbReference type="Proteomes" id="UP000191133">
    <property type="component" value="Unassembled WGS sequence"/>
</dbReference>
<evidence type="ECO:0000313" key="6">
    <source>
        <dbReference type="Proteomes" id="UP000191133"/>
    </source>
</evidence>
<gene>
    <name evidence="5" type="ORF">SAMN04488690_4206</name>
</gene>
<dbReference type="GO" id="GO:0046872">
    <property type="term" value="F:metal ion binding"/>
    <property type="evidence" value="ECO:0007669"/>
    <property type="project" value="UniProtKB-KW"/>
</dbReference>
<dbReference type="EMBL" id="FWEU01000008">
    <property type="protein sequence ID" value="SLM26434.1"/>
    <property type="molecule type" value="Genomic_DNA"/>
</dbReference>
<dbReference type="InterPro" id="IPR011057">
    <property type="entry name" value="Mss4-like_sf"/>
</dbReference>
<evidence type="ECO:0000256" key="1">
    <source>
        <dbReference type="ARBA" id="ARBA00005495"/>
    </source>
</evidence>
<dbReference type="InterPro" id="IPR052355">
    <property type="entry name" value="CENP-V-like"/>
</dbReference>
<name>A0A1W1H4L5_9GAMM</name>
<evidence type="ECO:0000313" key="5">
    <source>
        <dbReference type="EMBL" id="SLM26434.1"/>
    </source>
</evidence>
<protein>
    <submittedName>
        <fullName evidence="5">Uncharacterized conserved protein</fullName>
    </submittedName>
</protein>
<dbReference type="AlphaFoldDB" id="A0A1W1H4L5"/>
<feature type="domain" description="CENP-V/GFA" evidence="4">
    <location>
        <begin position="15"/>
        <end position="131"/>
    </location>
</feature>
<accession>A0A1W1H4L5</accession>
<dbReference type="PANTHER" id="PTHR28620">
    <property type="entry name" value="CENTROMERE PROTEIN V"/>
    <property type="match status" value="1"/>
</dbReference>
<evidence type="ECO:0000259" key="4">
    <source>
        <dbReference type="PROSITE" id="PS51891"/>
    </source>
</evidence>
<dbReference type="GO" id="GO:0016846">
    <property type="term" value="F:carbon-sulfur lyase activity"/>
    <property type="evidence" value="ECO:0007669"/>
    <property type="project" value="InterPro"/>
</dbReference>
<dbReference type="Pfam" id="PF04828">
    <property type="entry name" value="GFA"/>
    <property type="match status" value="1"/>
</dbReference>
<comment type="similarity">
    <text evidence="1">Belongs to the Gfa family.</text>
</comment>